<dbReference type="KEGG" id="nak:EH165_05290"/>
<evidence type="ECO:0000313" key="3">
    <source>
        <dbReference type="Proteomes" id="UP000268084"/>
    </source>
</evidence>
<dbReference type="PROSITE" id="PS51186">
    <property type="entry name" value="GNAT"/>
    <property type="match status" value="1"/>
</dbReference>
<reference evidence="2 3" key="2">
    <citation type="submission" date="2018-12" db="EMBL/GenBank/DDBJ databases">
        <title>Nakamurella antarcticus sp. nov., isolated from Antarctica South Shetland Islands soil.</title>
        <authorList>
            <person name="Peng F."/>
        </authorList>
    </citation>
    <scope>NUCLEOTIDE SEQUENCE [LARGE SCALE GENOMIC DNA]</scope>
    <source>
        <strain evidence="2 3">S14-144</strain>
    </source>
</reference>
<dbReference type="RefSeq" id="WP_124798338.1">
    <property type="nucleotide sequence ID" value="NZ_CP034170.1"/>
</dbReference>
<dbReference type="AlphaFoldDB" id="A0A3G8ZK64"/>
<evidence type="ECO:0000313" key="2">
    <source>
        <dbReference type="EMBL" id="AZI57653.1"/>
    </source>
</evidence>
<keyword evidence="3" id="KW-1185">Reference proteome</keyword>
<gene>
    <name evidence="2" type="ORF">EH165_05290</name>
</gene>
<dbReference type="EMBL" id="CP034170">
    <property type="protein sequence ID" value="AZI57653.1"/>
    <property type="molecule type" value="Genomic_DNA"/>
</dbReference>
<dbReference type="InterPro" id="IPR000182">
    <property type="entry name" value="GNAT_dom"/>
</dbReference>
<proteinExistence type="predicted"/>
<dbReference type="SUPFAM" id="SSF55729">
    <property type="entry name" value="Acyl-CoA N-acyltransferases (Nat)"/>
    <property type="match status" value="1"/>
</dbReference>
<dbReference type="Proteomes" id="UP000268084">
    <property type="component" value="Chromosome"/>
</dbReference>
<keyword evidence="2" id="KW-0808">Transferase</keyword>
<dbReference type="InterPro" id="IPR016181">
    <property type="entry name" value="Acyl_CoA_acyltransferase"/>
</dbReference>
<feature type="domain" description="N-acetyltransferase" evidence="1">
    <location>
        <begin position="8"/>
        <end position="181"/>
    </location>
</feature>
<dbReference type="OrthoDB" id="3692150at2"/>
<organism evidence="2 3">
    <name type="scientific">Nakamurella antarctica</name>
    <dbReference type="NCBI Taxonomy" id="1902245"/>
    <lineage>
        <taxon>Bacteria</taxon>
        <taxon>Bacillati</taxon>
        <taxon>Actinomycetota</taxon>
        <taxon>Actinomycetes</taxon>
        <taxon>Nakamurellales</taxon>
        <taxon>Nakamurellaceae</taxon>
        <taxon>Nakamurella</taxon>
    </lineage>
</organism>
<protein>
    <submittedName>
        <fullName evidence="2">N-acetyltransferase</fullName>
    </submittedName>
</protein>
<dbReference type="Pfam" id="PF13508">
    <property type="entry name" value="Acetyltransf_7"/>
    <property type="match status" value="1"/>
</dbReference>
<sequence>MTVAAQPYRVMALTPAQFRARVDELLGVYVAAMGYPAYTHGQRRPLWLDHSNRVGFHGVVALDKQGSVLGMCFGYTGAADQWWHGEVRRGLTDTLVREWFTQYRELTELHVRPDTQGAGIGEALVRAFLAPSTEDVVLLSTPEGENRAWRLYRRLGFVDVLRRYQFAGDPRPFAILGRALPLPADRGLSADDAGGGAAVGGT</sequence>
<accession>A0A3G8ZK64</accession>
<name>A0A3G8ZK64_9ACTN</name>
<evidence type="ECO:0000259" key="1">
    <source>
        <dbReference type="PROSITE" id="PS51186"/>
    </source>
</evidence>
<dbReference type="GO" id="GO:0016747">
    <property type="term" value="F:acyltransferase activity, transferring groups other than amino-acyl groups"/>
    <property type="evidence" value="ECO:0007669"/>
    <property type="project" value="InterPro"/>
</dbReference>
<reference evidence="2 3" key="1">
    <citation type="submission" date="2018-11" db="EMBL/GenBank/DDBJ databases">
        <authorList>
            <person name="Da X."/>
        </authorList>
    </citation>
    <scope>NUCLEOTIDE SEQUENCE [LARGE SCALE GENOMIC DNA]</scope>
    <source>
        <strain evidence="2 3">S14-144</strain>
    </source>
</reference>
<dbReference type="Gene3D" id="3.40.630.30">
    <property type="match status" value="1"/>
</dbReference>